<proteinExistence type="predicted"/>
<dbReference type="EMBL" id="MT143219">
    <property type="protein sequence ID" value="QJA94290.1"/>
    <property type="molecule type" value="Genomic_DNA"/>
</dbReference>
<organism evidence="2">
    <name type="scientific">viral metagenome</name>
    <dbReference type="NCBI Taxonomy" id="1070528"/>
    <lineage>
        <taxon>unclassified sequences</taxon>
        <taxon>metagenomes</taxon>
        <taxon>organismal metagenomes</taxon>
    </lineage>
</organism>
<feature type="region of interest" description="Disordered" evidence="1">
    <location>
        <begin position="610"/>
        <end position="632"/>
    </location>
</feature>
<name>A0A6M3LHH1_9ZZZZ</name>
<reference evidence="2" key="1">
    <citation type="submission" date="2020-03" db="EMBL/GenBank/DDBJ databases">
        <title>The deep terrestrial virosphere.</title>
        <authorList>
            <person name="Holmfeldt K."/>
            <person name="Nilsson E."/>
            <person name="Simone D."/>
            <person name="Lopez-Fernandez M."/>
            <person name="Wu X."/>
            <person name="de Brujin I."/>
            <person name="Lundin D."/>
            <person name="Andersson A."/>
            <person name="Bertilsson S."/>
            <person name="Dopson M."/>
        </authorList>
    </citation>
    <scope>NUCLEOTIDE SEQUENCE</scope>
    <source>
        <strain evidence="2">MM415B03904</strain>
    </source>
</reference>
<protein>
    <submittedName>
        <fullName evidence="2">Putative portal protein</fullName>
    </submittedName>
</protein>
<dbReference type="AlphaFoldDB" id="A0A6M3LHH1"/>
<evidence type="ECO:0000256" key="1">
    <source>
        <dbReference type="SAM" id="MobiDB-lite"/>
    </source>
</evidence>
<feature type="compositionally biased region" description="Low complexity" evidence="1">
    <location>
        <begin position="614"/>
        <end position="625"/>
    </location>
</feature>
<evidence type="ECO:0000313" key="2">
    <source>
        <dbReference type="EMBL" id="QJA94290.1"/>
    </source>
</evidence>
<dbReference type="Pfam" id="PF16510">
    <property type="entry name" value="P22_portal"/>
    <property type="match status" value="1"/>
</dbReference>
<sequence>MAQSDEDKVKLVNNLFELARVGINPQRIEWLQRYKYWKAKNEIKRPKYKDNVRIPFVFFISDGIQSILTENPPKVQFLPQEEADVQTADNLNQVIGDYYWDKLKMFRISEEVIWWAMNISGSGLAKWGIDLLTGEFYIEALNSFACYPDPSAKSLETCEYFIYSTVKPLSIIKRTYGERAKDVKPQDELNEMKIEDDLVIAPWARTSGLSENLIHVLQDSTIRKDYARAMVTECWMRDEATEKIPFDLQETLEEHNDFRNLKPHSVEMEENHPAHLENHITQLSQWLDDDMVPSNVTDMLNMHIEQHRQEPQDTRRLKYPKGKIVTVSSNMLLDERPAPFGLATAKMDFILDPRQFWGCTLQEFISSLQESRERRKRQISDNADRMANLREFYLTNSGYDPDKTTGEPGEQIPVRMPGAVWQEQPSGLPTYILEDAADSERLMEKIAGFHEVMQGIYPKGSPSGISIASLQEAMGPRIRKASRHFEWFLIDCMRGLIEMLPYEDPTKVYFILGKQDMPIRLNHDELNLRGEYDIRVVAGSTLPTSRMEKFQKALQLRQLQVYDDMAVLKFLDDPQKEEIMQRKNTIQELININQALMEQNNMLKQQLGVPTNEQGKGQRQKSQGSVPGVQVG</sequence>
<gene>
    <name evidence="2" type="ORF">MM415B03904_0008</name>
</gene>
<accession>A0A6M3LHH1</accession>
<dbReference type="InterPro" id="IPR032427">
    <property type="entry name" value="P22_portal"/>
</dbReference>